<accession>A0A6J5RM29</accession>
<name>A0A6J5RM29_9CAUD</name>
<reference evidence="1" key="1">
    <citation type="submission" date="2020-05" db="EMBL/GenBank/DDBJ databases">
        <authorList>
            <person name="Chiriac C."/>
            <person name="Salcher M."/>
            <person name="Ghai R."/>
            <person name="Kavagutti S V."/>
        </authorList>
    </citation>
    <scope>NUCLEOTIDE SEQUENCE</scope>
</reference>
<dbReference type="EMBL" id="LR797217">
    <property type="protein sequence ID" value="CAB4194711.1"/>
    <property type="molecule type" value="Genomic_DNA"/>
</dbReference>
<organism evidence="1">
    <name type="scientific">uncultured Caudovirales phage</name>
    <dbReference type="NCBI Taxonomy" id="2100421"/>
    <lineage>
        <taxon>Viruses</taxon>
        <taxon>Duplodnaviria</taxon>
        <taxon>Heunggongvirae</taxon>
        <taxon>Uroviricota</taxon>
        <taxon>Caudoviricetes</taxon>
        <taxon>Peduoviridae</taxon>
        <taxon>Maltschvirus</taxon>
        <taxon>Maltschvirus maltsch</taxon>
    </lineage>
</organism>
<evidence type="ECO:0000313" key="1">
    <source>
        <dbReference type="EMBL" id="CAB4194711.1"/>
    </source>
</evidence>
<gene>
    <name evidence="1" type="ORF">UFOVP1271_20</name>
</gene>
<sequence>MTMEVQGLESTLKALQKIQPEVKKQFFADAKQIVRPAIDEAKNAYQTDYLSGMSRAWAPGGRPLFPWSQPKASKGVAVATSLSKKQDAVLTIIQKDAAAAIFDMAGKKTSNPLGNALNAFQTPSRVMWRSYEQHAGDIEKEMTKSVDEVMGRISAITKMVIL</sequence>
<protein>
    <submittedName>
        <fullName evidence="1">Uncharacterized protein</fullName>
    </submittedName>
</protein>
<proteinExistence type="predicted"/>